<dbReference type="AlphaFoldDB" id="A0A7I8W327"/>
<comment type="caution">
    <text evidence="2">The sequence shown here is derived from an EMBL/GenBank/DDBJ whole genome shotgun (WGS) entry which is preliminary data.</text>
</comment>
<proteinExistence type="predicted"/>
<protein>
    <submittedName>
        <fullName evidence="2">DgyrCDS10996</fullName>
    </submittedName>
</protein>
<sequence>MPVMVMQPSGHTTISGNRTGPNSHLCISIFAFIINPVIGLVALGFSCASRHIAPMDWEAARVRGKVAMVIAVTSITLSSIAILVVVLIFFTRDS</sequence>
<dbReference type="GO" id="GO:0016020">
    <property type="term" value="C:membrane"/>
    <property type="evidence" value="ECO:0007669"/>
    <property type="project" value="UniProtKB-SubCell"/>
</dbReference>
<keyword evidence="1" id="KW-0812">Transmembrane</keyword>
<keyword evidence="3" id="KW-1185">Reference proteome</keyword>
<dbReference type="Proteomes" id="UP000549394">
    <property type="component" value="Unassembled WGS sequence"/>
</dbReference>
<evidence type="ECO:0000313" key="2">
    <source>
        <dbReference type="EMBL" id="CAD5122584.1"/>
    </source>
</evidence>
<accession>A0A7I8W327</accession>
<feature type="transmembrane region" description="Helical" evidence="1">
    <location>
        <begin position="66"/>
        <end position="90"/>
    </location>
</feature>
<organism evidence="2 3">
    <name type="scientific">Dimorphilus gyrociliatus</name>
    <dbReference type="NCBI Taxonomy" id="2664684"/>
    <lineage>
        <taxon>Eukaryota</taxon>
        <taxon>Metazoa</taxon>
        <taxon>Spiralia</taxon>
        <taxon>Lophotrochozoa</taxon>
        <taxon>Annelida</taxon>
        <taxon>Polychaeta</taxon>
        <taxon>Polychaeta incertae sedis</taxon>
        <taxon>Dinophilidae</taxon>
        <taxon>Dimorphilus</taxon>
    </lineage>
</organism>
<evidence type="ECO:0000256" key="1">
    <source>
        <dbReference type="SAM" id="Phobius"/>
    </source>
</evidence>
<keyword evidence="1" id="KW-1133">Transmembrane helix</keyword>
<evidence type="ECO:0000313" key="3">
    <source>
        <dbReference type="Proteomes" id="UP000549394"/>
    </source>
</evidence>
<keyword evidence="1" id="KW-0472">Membrane</keyword>
<reference evidence="2 3" key="1">
    <citation type="submission" date="2020-08" db="EMBL/GenBank/DDBJ databases">
        <authorList>
            <person name="Hejnol A."/>
        </authorList>
    </citation>
    <scope>NUCLEOTIDE SEQUENCE [LARGE SCALE GENOMIC DNA]</scope>
</reference>
<name>A0A7I8W327_9ANNE</name>
<gene>
    <name evidence="2" type="ORF">DGYR_LOCUS10383</name>
</gene>
<feature type="transmembrane region" description="Helical" evidence="1">
    <location>
        <begin position="27"/>
        <end position="45"/>
    </location>
</feature>
<dbReference type="EMBL" id="CAJFCJ010000018">
    <property type="protein sequence ID" value="CAD5122584.1"/>
    <property type="molecule type" value="Genomic_DNA"/>
</dbReference>